<keyword evidence="3" id="KW-1185">Reference proteome</keyword>
<dbReference type="EMBL" id="JBHSCO010000001">
    <property type="protein sequence ID" value="MFC4389461.1"/>
    <property type="molecule type" value="Genomic_DNA"/>
</dbReference>
<dbReference type="Proteomes" id="UP001595719">
    <property type="component" value="Unassembled WGS sequence"/>
</dbReference>
<accession>A0ABV8W0L1</accession>
<feature type="chain" id="PRO_5047342488" evidence="1">
    <location>
        <begin position="22"/>
        <end position="120"/>
    </location>
</feature>
<feature type="signal peptide" evidence="1">
    <location>
        <begin position="1"/>
        <end position="21"/>
    </location>
</feature>
<keyword evidence="1" id="KW-0732">Signal</keyword>
<sequence>MKHLKLLYVFLISLLAFTADSASGRSPEPSCAGHLKTGFISFDNTLITSAFVIKYKELDVHFKFKSKVKYRATASESDALNIPYSTKSALFTIFKNSLIYGIEVIYQIQRHNYLHLYQLF</sequence>
<dbReference type="RefSeq" id="WP_219071337.1">
    <property type="nucleotide sequence ID" value="NZ_JBHSCO010000001.1"/>
</dbReference>
<reference evidence="3" key="1">
    <citation type="journal article" date="2019" name="Int. J. Syst. Evol. Microbiol.">
        <title>The Global Catalogue of Microorganisms (GCM) 10K type strain sequencing project: providing services to taxonomists for standard genome sequencing and annotation.</title>
        <authorList>
            <consortium name="The Broad Institute Genomics Platform"/>
            <consortium name="The Broad Institute Genome Sequencing Center for Infectious Disease"/>
            <person name="Wu L."/>
            <person name="Ma J."/>
        </authorList>
    </citation>
    <scope>NUCLEOTIDE SEQUENCE [LARGE SCALE GENOMIC DNA]</scope>
    <source>
        <strain evidence="3">CGMCC 1.15345</strain>
    </source>
</reference>
<name>A0ABV8W0L1_9FLAO</name>
<protein>
    <submittedName>
        <fullName evidence="2">Uncharacterized protein</fullName>
    </submittedName>
</protein>
<comment type="caution">
    <text evidence="2">The sequence shown here is derived from an EMBL/GenBank/DDBJ whole genome shotgun (WGS) entry which is preliminary data.</text>
</comment>
<evidence type="ECO:0000313" key="3">
    <source>
        <dbReference type="Proteomes" id="UP001595719"/>
    </source>
</evidence>
<organism evidence="2 3">
    <name type="scientific">Flavobacterium quisquiliarum</name>
    <dbReference type="NCBI Taxonomy" id="1834436"/>
    <lineage>
        <taxon>Bacteria</taxon>
        <taxon>Pseudomonadati</taxon>
        <taxon>Bacteroidota</taxon>
        <taxon>Flavobacteriia</taxon>
        <taxon>Flavobacteriales</taxon>
        <taxon>Flavobacteriaceae</taxon>
        <taxon>Flavobacterium</taxon>
    </lineage>
</organism>
<gene>
    <name evidence="2" type="ORF">ACFOY0_00530</name>
</gene>
<evidence type="ECO:0000256" key="1">
    <source>
        <dbReference type="SAM" id="SignalP"/>
    </source>
</evidence>
<proteinExistence type="predicted"/>
<evidence type="ECO:0000313" key="2">
    <source>
        <dbReference type="EMBL" id="MFC4389461.1"/>
    </source>
</evidence>